<evidence type="ECO:0000313" key="2">
    <source>
        <dbReference type="Proteomes" id="UP000234323"/>
    </source>
</evidence>
<dbReference type="Proteomes" id="UP000234323">
    <property type="component" value="Unassembled WGS sequence"/>
</dbReference>
<keyword evidence="2" id="KW-1185">Reference proteome</keyword>
<evidence type="ECO:0000313" key="1">
    <source>
        <dbReference type="EMBL" id="PKY61870.1"/>
    </source>
</evidence>
<accession>A0A2I1HSM2</accession>
<protein>
    <submittedName>
        <fullName evidence="1">Uncharacterized protein</fullName>
    </submittedName>
</protein>
<proteinExistence type="predicted"/>
<dbReference type="EMBL" id="LLXI01006010">
    <property type="protein sequence ID" value="PKY61870.1"/>
    <property type="molecule type" value="Genomic_DNA"/>
</dbReference>
<comment type="caution">
    <text evidence="1">The sequence shown here is derived from an EMBL/GenBank/DDBJ whole genome shotgun (WGS) entry which is preliminary data.</text>
</comment>
<dbReference type="VEuPathDB" id="FungiDB:RhiirFUN_008337"/>
<dbReference type="AlphaFoldDB" id="A0A2I1HSM2"/>
<name>A0A2I1HSM2_9GLOM</name>
<sequence length="170" mass="20389">MKTNLISYPNTSRLPNDKYQISVMLTHFFSLQRVLPRRIQQKYFTFIRDKLIQRKSIIMSRAGKICSRNTSTRNFFNFSYKKYRFYFGIYIPCSHHQPAVDLITQKDPCKVPAPFMMSDFRRACVIHQPLFFKKDTYKNIKPLGKLKSNAPPRPPYKKYVYGFYTVYTYF</sequence>
<organism evidence="1 2">
    <name type="scientific">Rhizophagus irregularis</name>
    <dbReference type="NCBI Taxonomy" id="588596"/>
    <lineage>
        <taxon>Eukaryota</taxon>
        <taxon>Fungi</taxon>
        <taxon>Fungi incertae sedis</taxon>
        <taxon>Mucoromycota</taxon>
        <taxon>Glomeromycotina</taxon>
        <taxon>Glomeromycetes</taxon>
        <taxon>Glomerales</taxon>
        <taxon>Glomeraceae</taxon>
        <taxon>Rhizophagus</taxon>
    </lineage>
</organism>
<gene>
    <name evidence="1" type="ORF">RhiirA4_551066</name>
</gene>
<reference evidence="1 2" key="1">
    <citation type="submission" date="2015-10" db="EMBL/GenBank/DDBJ databases">
        <title>Genome analyses suggest a sexual origin of heterokaryosis in a supposedly ancient asexual fungus.</title>
        <authorList>
            <person name="Ropars J."/>
            <person name="Sedzielewska K."/>
            <person name="Noel J."/>
            <person name="Charron P."/>
            <person name="Farinelli L."/>
            <person name="Marton T."/>
            <person name="Kruger M."/>
            <person name="Pelin A."/>
            <person name="Brachmann A."/>
            <person name="Corradi N."/>
        </authorList>
    </citation>
    <scope>NUCLEOTIDE SEQUENCE [LARGE SCALE GENOMIC DNA]</scope>
    <source>
        <strain evidence="1 2">A4</strain>
    </source>
</reference>